<feature type="domain" description="c-SKI SMAD4-binding" evidence="3">
    <location>
        <begin position="121"/>
        <end position="150"/>
    </location>
</feature>
<sequence>MRNQRNHQRHLCNNNLYTIQLRDQPLVCLNMGGVKRLCLAQISSTLLKQYSYNEIHNRRVALGITCVQCTPSQLELLREAGAMPASSRRCGTITYRGEAERLVKSFLDEPQHPKLPENFIFQVVHHCGWGCQGSFSPSRYTSSRAKCIRC</sequence>
<dbReference type="GO" id="GO:0000981">
    <property type="term" value="F:DNA-binding transcription factor activity, RNA polymerase II-specific"/>
    <property type="evidence" value="ECO:0007669"/>
    <property type="project" value="TreeGrafter"/>
</dbReference>
<evidence type="ECO:0008006" key="6">
    <source>
        <dbReference type="Google" id="ProtNLM"/>
    </source>
</evidence>
<dbReference type="GO" id="GO:0000978">
    <property type="term" value="F:RNA polymerase II cis-regulatory region sequence-specific DNA binding"/>
    <property type="evidence" value="ECO:0007669"/>
    <property type="project" value="TreeGrafter"/>
</dbReference>
<comment type="similarity">
    <text evidence="1">Belongs to the SKI family.</text>
</comment>
<reference evidence="4 5" key="1">
    <citation type="journal article" date="2019" name="PLoS Pathog.">
        <title>Genome sequence of the bovine parasite Schistosoma bovis Tanzania.</title>
        <authorList>
            <person name="Oey H."/>
            <person name="Zakrzewski M."/>
            <person name="Gobert G."/>
            <person name="Gravermann K."/>
            <person name="Stoye J."/>
            <person name="Jones M."/>
            <person name="Mcmanus D."/>
            <person name="Krause L."/>
        </authorList>
    </citation>
    <scope>NUCLEOTIDE SEQUENCE [LARGE SCALE GENOMIC DNA]</scope>
    <source>
        <strain evidence="4 5">TAN1997</strain>
    </source>
</reference>
<dbReference type="GO" id="GO:0000122">
    <property type="term" value="P:negative regulation of transcription by RNA polymerase II"/>
    <property type="evidence" value="ECO:0007669"/>
    <property type="project" value="TreeGrafter"/>
</dbReference>
<dbReference type="Gene3D" id="3.10.260.20">
    <property type="entry name" value="Ski"/>
    <property type="match status" value="1"/>
</dbReference>
<dbReference type="GO" id="GO:0005634">
    <property type="term" value="C:nucleus"/>
    <property type="evidence" value="ECO:0007669"/>
    <property type="project" value="TreeGrafter"/>
</dbReference>
<dbReference type="InterPro" id="IPR014890">
    <property type="entry name" value="c-SKI_SMAD4-bd_dom"/>
</dbReference>
<proteinExistence type="inferred from homology"/>
<keyword evidence="5" id="KW-1185">Reference proteome</keyword>
<organism evidence="4 5">
    <name type="scientific">Schistosoma bovis</name>
    <name type="common">Blood fluke</name>
    <dbReference type="NCBI Taxonomy" id="6184"/>
    <lineage>
        <taxon>Eukaryota</taxon>
        <taxon>Metazoa</taxon>
        <taxon>Spiralia</taxon>
        <taxon>Lophotrochozoa</taxon>
        <taxon>Platyhelminthes</taxon>
        <taxon>Trematoda</taxon>
        <taxon>Digenea</taxon>
        <taxon>Strigeidida</taxon>
        <taxon>Schistosomatoidea</taxon>
        <taxon>Schistosomatidae</taxon>
        <taxon>Schistosoma</taxon>
    </lineage>
</organism>
<accession>A0A430QLQ6</accession>
<dbReference type="GO" id="GO:0005737">
    <property type="term" value="C:cytoplasm"/>
    <property type="evidence" value="ECO:0007669"/>
    <property type="project" value="TreeGrafter"/>
</dbReference>
<name>A0A430QLQ6_SCHBO</name>
<evidence type="ECO:0000259" key="2">
    <source>
        <dbReference type="Pfam" id="PF02437"/>
    </source>
</evidence>
<comment type="caution">
    <text evidence="4">The sequence shown here is derived from an EMBL/GenBank/DDBJ whole genome shotgun (WGS) entry which is preliminary data.</text>
</comment>
<feature type="domain" description="SKI/SNO/DAC" evidence="2">
    <location>
        <begin position="13"/>
        <end position="107"/>
    </location>
</feature>
<protein>
    <recommendedName>
        <fullName evidence="6">SKI/SNO/DAC domain-containing protein</fullName>
    </recommendedName>
</protein>
<evidence type="ECO:0000313" key="5">
    <source>
        <dbReference type="Proteomes" id="UP000290809"/>
    </source>
</evidence>
<evidence type="ECO:0000313" key="4">
    <source>
        <dbReference type="EMBL" id="RTG88596.1"/>
    </source>
</evidence>
<dbReference type="EMBL" id="QMKO01001566">
    <property type="protein sequence ID" value="RTG88596.1"/>
    <property type="molecule type" value="Genomic_DNA"/>
</dbReference>
<dbReference type="InterPro" id="IPR010919">
    <property type="entry name" value="SAND-like_dom_sf"/>
</dbReference>
<dbReference type="InterPro" id="IPR023216">
    <property type="entry name" value="Tscrpt_reg_SKI_SnoN"/>
</dbReference>
<dbReference type="PANTHER" id="PTHR10005">
    <property type="entry name" value="SKI ONCOGENE-RELATED"/>
    <property type="match status" value="1"/>
</dbReference>
<dbReference type="Pfam" id="PF02437">
    <property type="entry name" value="Ski_Sno_DHD"/>
    <property type="match status" value="1"/>
</dbReference>
<evidence type="ECO:0000256" key="1">
    <source>
        <dbReference type="ARBA" id="ARBA00009513"/>
    </source>
</evidence>
<dbReference type="InterPro" id="IPR009061">
    <property type="entry name" value="DNA-bd_dom_put_sf"/>
</dbReference>
<gene>
    <name evidence="4" type="ORF">DC041_0012244</name>
</gene>
<dbReference type="SUPFAM" id="SSF63763">
    <property type="entry name" value="SAND domain-like"/>
    <property type="match status" value="1"/>
</dbReference>
<dbReference type="Proteomes" id="UP000290809">
    <property type="component" value="Unassembled WGS sequence"/>
</dbReference>
<dbReference type="GO" id="GO:0046332">
    <property type="term" value="F:SMAD binding"/>
    <property type="evidence" value="ECO:0007669"/>
    <property type="project" value="InterPro"/>
</dbReference>
<dbReference type="SUPFAM" id="SSF46955">
    <property type="entry name" value="Putative DNA-binding domain"/>
    <property type="match status" value="1"/>
</dbReference>
<dbReference type="GO" id="GO:0005667">
    <property type="term" value="C:transcription regulator complex"/>
    <property type="evidence" value="ECO:0007669"/>
    <property type="project" value="TreeGrafter"/>
</dbReference>
<dbReference type="Pfam" id="PF08782">
    <property type="entry name" value="c-SKI_SMAD_bind"/>
    <property type="match status" value="1"/>
</dbReference>
<dbReference type="STRING" id="6184.A0A430QLQ6"/>
<dbReference type="InterPro" id="IPR037000">
    <property type="entry name" value="Ski_DNA-bd_sf"/>
</dbReference>
<evidence type="ECO:0000259" key="3">
    <source>
        <dbReference type="Pfam" id="PF08782"/>
    </source>
</evidence>
<dbReference type="Gene3D" id="3.10.390.10">
    <property type="entry name" value="SAND domain-like"/>
    <property type="match status" value="1"/>
</dbReference>
<dbReference type="AlphaFoldDB" id="A0A430QLQ6"/>
<dbReference type="PANTHER" id="PTHR10005:SF26">
    <property type="entry name" value="CORL"/>
    <property type="match status" value="1"/>
</dbReference>
<dbReference type="InterPro" id="IPR003380">
    <property type="entry name" value="SKI/SNO/DAC"/>
</dbReference>
<dbReference type="GO" id="GO:0030514">
    <property type="term" value="P:negative regulation of BMP signaling pathway"/>
    <property type="evidence" value="ECO:0007669"/>
    <property type="project" value="TreeGrafter"/>
</dbReference>